<evidence type="ECO:0000313" key="1">
    <source>
        <dbReference type="EMBL" id="TVU12022.1"/>
    </source>
</evidence>
<organism evidence="1 2">
    <name type="scientific">Eragrostis curvula</name>
    <name type="common">weeping love grass</name>
    <dbReference type="NCBI Taxonomy" id="38414"/>
    <lineage>
        <taxon>Eukaryota</taxon>
        <taxon>Viridiplantae</taxon>
        <taxon>Streptophyta</taxon>
        <taxon>Embryophyta</taxon>
        <taxon>Tracheophyta</taxon>
        <taxon>Spermatophyta</taxon>
        <taxon>Magnoliopsida</taxon>
        <taxon>Liliopsida</taxon>
        <taxon>Poales</taxon>
        <taxon>Poaceae</taxon>
        <taxon>PACMAD clade</taxon>
        <taxon>Chloridoideae</taxon>
        <taxon>Eragrostideae</taxon>
        <taxon>Eragrostidinae</taxon>
        <taxon>Eragrostis</taxon>
    </lineage>
</organism>
<gene>
    <name evidence="1" type="ORF">EJB05_45640</name>
</gene>
<proteinExistence type="predicted"/>
<comment type="caution">
    <text evidence="1">The sequence shown here is derived from an EMBL/GenBank/DDBJ whole genome shotgun (WGS) entry which is preliminary data.</text>
</comment>
<sequence>MALGAQTVRRMFPVAGAGDREVSGGAAPVFLAANKDRPVFLAANNDRPVDPMIWSDEKRMKRELVAWAKAVASMAASKKTSSSSSSMRRRE</sequence>
<reference evidence="1 2" key="1">
    <citation type="journal article" date="2019" name="Sci. Rep.">
        <title>A high-quality genome of Eragrostis curvula grass provides insights into Poaceae evolution and supports new strategies to enhance forage quality.</title>
        <authorList>
            <person name="Carballo J."/>
            <person name="Santos B.A.C.M."/>
            <person name="Zappacosta D."/>
            <person name="Garbus I."/>
            <person name="Selva J.P."/>
            <person name="Gallo C.A."/>
            <person name="Diaz A."/>
            <person name="Albertini E."/>
            <person name="Caccamo M."/>
            <person name="Echenique V."/>
        </authorList>
    </citation>
    <scope>NUCLEOTIDE SEQUENCE [LARGE SCALE GENOMIC DNA]</scope>
    <source>
        <strain evidence="2">cv. Victoria</strain>
        <tissue evidence="1">Leaf</tissue>
    </source>
</reference>
<dbReference type="Proteomes" id="UP000324897">
    <property type="component" value="Chromosome 3"/>
</dbReference>
<keyword evidence="2" id="KW-1185">Reference proteome</keyword>
<feature type="non-terminal residue" evidence="1">
    <location>
        <position position="1"/>
    </location>
</feature>
<protein>
    <submittedName>
        <fullName evidence="1">Uncharacterized protein</fullName>
    </submittedName>
</protein>
<evidence type="ECO:0000313" key="2">
    <source>
        <dbReference type="Proteomes" id="UP000324897"/>
    </source>
</evidence>
<accession>A0A5J9TL50</accession>
<name>A0A5J9TL50_9POAL</name>
<dbReference type="AlphaFoldDB" id="A0A5J9TL50"/>
<dbReference type="OrthoDB" id="785739at2759"/>
<dbReference type="EMBL" id="RWGY01000039">
    <property type="protein sequence ID" value="TVU12022.1"/>
    <property type="molecule type" value="Genomic_DNA"/>
</dbReference>
<dbReference type="Gramene" id="TVU12022">
    <property type="protein sequence ID" value="TVU12022"/>
    <property type="gene ID" value="EJB05_45640"/>
</dbReference>